<dbReference type="Proteomes" id="UP000051010">
    <property type="component" value="Unassembled WGS sequence"/>
</dbReference>
<dbReference type="InterPro" id="IPR025668">
    <property type="entry name" value="Tnp_DDE_dom"/>
</dbReference>
<dbReference type="AlphaFoldDB" id="A0A0R1Y1F8"/>
<organism evidence="2 3">
    <name type="scientific">Lentilactobacillus parafarraginis DSM 18390 = JCM 14109</name>
    <dbReference type="NCBI Taxonomy" id="1423786"/>
    <lineage>
        <taxon>Bacteria</taxon>
        <taxon>Bacillati</taxon>
        <taxon>Bacillota</taxon>
        <taxon>Bacilli</taxon>
        <taxon>Lactobacillales</taxon>
        <taxon>Lactobacillaceae</taxon>
        <taxon>Lentilactobacillus</taxon>
    </lineage>
</organism>
<comment type="caution">
    <text evidence="2">The sequence shown here is derived from an EMBL/GenBank/DDBJ whole genome shotgun (WGS) entry which is preliminary data.</text>
</comment>
<proteinExistence type="predicted"/>
<accession>A0A0R1Y1F8</accession>
<evidence type="ECO:0000313" key="2">
    <source>
        <dbReference type="EMBL" id="KRM34772.1"/>
    </source>
</evidence>
<feature type="domain" description="Transposase DDE" evidence="1">
    <location>
        <begin position="52"/>
        <end position="171"/>
    </location>
</feature>
<evidence type="ECO:0000259" key="1">
    <source>
        <dbReference type="Pfam" id="PF13751"/>
    </source>
</evidence>
<dbReference type="PANTHER" id="PTHR33408">
    <property type="entry name" value="TRANSPOSASE"/>
    <property type="match status" value="1"/>
</dbReference>
<dbReference type="Pfam" id="PF13751">
    <property type="entry name" value="DDE_Tnp_1_6"/>
    <property type="match status" value="1"/>
</dbReference>
<reference evidence="2 3" key="1">
    <citation type="journal article" date="2015" name="Genome Announc.">
        <title>Expanding the biotechnology potential of lactobacilli through comparative genomics of 213 strains and associated genera.</title>
        <authorList>
            <person name="Sun Z."/>
            <person name="Harris H.M."/>
            <person name="McCann A."/>
            <person name="Guo C."/>
            <person name="Argimon S."/>
            <person name="Zhang W."/>
            <person name="Yang X."/>
            <person name="Jeffery I.B."/>
            <person name="Cooney J.C."/>
            <person name="Kagawa T.F."/>
            <person name="Liu W."/>
            <person name="Song Y."/>
            <person name="Salvetti E."/>
            <person name="Wrobel A."/>
            <person name="Rasinkangas P."/>
            <person name="Parkhill J."/>
            <person name="Rea M.C."/>
            <person name="O'Sullivan O."/>
            <person name="Ritari J."/>
            <person name="Douillard F.P."/>
            <person name="Paul Ross R."/>
            <person name="Yang R."/>
            <person name="Briner A.E."/>
            <person name="Felis G.E."/>
            <person name="de Vos W.M."/>
            <person name="Barrangou R."/>
            <person name="Klaenhammer T.R."/>
            <person name="Caufield P.W."/>
            <person name="Cui Y."/>
            <person name="Zhang H."/>
            <person name="O'Toole P.W."/>
        </authorList>
    </citation>
    <scope>NUCLEOTIDE SEQUENCE [LARGE SCALE GENOMIC DNA]</scope>
    <source>
        <strain evidence="2 3">DSM 18390</strain>
    </source>
</reference>
<evidence type="ECO:0000313" key="3">
    <source>
        <dbReference type="Proteomes" id="UP000051010"/>
    </source>
</evidence>
<name>A0A0R1Y1F8_9LACO</name>
<dbReference type="PATRIC" id="fig|1423786.4.peg.899"/>
<gene>
    <name evidence="2" type="ORF">FD47_GL000849</name>
</gene>
<dbReference type="EMBL" id="AZFZ01000195">
    <property type="protein sequence ID" value="KRM34772.1"/>
    <property type="molecule type" value="Genomic_DNA"/>
</dbReference>
<dbReference type="PANTHER" id="PTHR33408:SF2">
    <property type="entry name" value="TRANSPOSASE DDE DOMAIN-CONTAINING PROTEIN"/>
    <property type="match status" value="1"/>
</dbReference>
<sequence length="175" mass="20660">MVADAGYKTPAIAHELISDHVTPIFPYKRPMTKPGFFRKREYVYDEYYDCYLCPNNKVLKYSTTNRDGYREYKSNPQDCKTCPLINQCTLSKNHQKVVTRHVWEDDLETCEEIRHTYGLREWYDVRKETIERVFGTAKEFHGLRYTNMRGKDKMAMKVGLTFACLNMKKLAKICG</sequence>
<protein>
    <recommendedName>
        <fullName evidence="1">Transposase DDE domain-containing protein</fullName>
    </recommendedName>
</protein>